<gene>
    <name evidence="1" type="ORF">EV202_1279</name>
</gene>
<evidence type="ECO:0000313" key="1">
    <source>
        <dbReference type="EMBL" id="TCO88126.1"/>
    </source>
</evidence>
<organism evidence="1 2">
    <name type="scientific">Prevotella heparinolytica</name>
    <dbReference type="NCBI Taxonomy" id="28113"/>
    <lineage>
        <taxon>Bacteria</taxon>
        <taxon>Pseudomonadati</taxon>
        <taxon>Bacteroidota</taxon>
        <taxon>Bacteroidia</taxon>
        <taxon>Bacteroidales</taxon>
        <taxon>Bacteroidaceae</taxon>
        <taxon>Bacteroides</taxon>
    </lineage>
</organism>
<dbReference type="EMBL" id="SLXB01000027">
    <property type="protein sequence ID" value="TCO88126.1"/>
    <property type="molecule type" value="Genomic_DNA"/>
</dbReference>
<evidence type="ECO:0000313" key="2">
    <source>
        <dbReference type="Proteomes" id="UP000295600"/>
    </source>
</evidence>
<dbReference type="AlphaFoldDB" id="A0A4R2LG10"/>
<reference evidence="1 2" key="1">
    <citation type="submission" date="2019-03" db="EMBL/GenBank/DDBJ databases">
        <title>Genomic Encyclopedia of Type Strains, Phase IV (KMG-IV): sequencing the most valuable type-strain genomes for metagenomic binning, comparative biology and taxonomic classification.</title>
        <authorList>
            <person name="Goeker M."/>
        </authorList>
    </citation>
    <scope>NUCLEOTIDE SEQUENCE [LARGE SCALE GENOMIC DNA]</scope>
    <source>
        <strain evidence="1 2">DSM 23917</strain>
    </source>
</reference>
<dbReference type="RefSeq" id="WP_131927258.1">
    <property type="nucleotide sequence ID" value="NZ_SLXB01000027.1"/>
</dbReference>
<dbReference type="Proteomes" id="UP000295600">
    <property type="component" value="Unassembled WGS sequence"/>
</dbReference>
<sequence>MVTKAMFKKKFPDVKVQKAETTVVLSRAEVEEIVLKMCDFLNTGLLYYSYSNRRITCYTSDMFKEALDAMTKGSEVLHAHYGVIGKVVSDRPFIISGELCVRVDFGDLNKSGTYSCMTLM</sequence>
<accession>A0A4R2LG10</accession>
<name>A0A4R2LG10_9BACE</name>
<comment type="caution">
    <text evidence="1">The sequence shown here is derived from an EMBL/GenBank/DDBJ whole genome shotgun (WGS) entry which is preliminary data.</text>
</comment>
<proteinExistence type="predicted"/>
<protein>
    <submittedName>
        <fullName evidence="1">Uncharacterized protein</fullName>
    </submittedName>
</protein>